<organism evidence="11 12">
    <name type="scientific">Actinomyces slackii</name>
    <dbReference type="NCBI Taxonomy" id="52774"/>
    <lineage>
        <taxon>Bacteria</taxon>
        <taxon>Bacillati</taxon>
        <taxon>Actinomycetota</taxon>
        <taxon>Actinomycetes</taxon>
        <taxon>Actinomycetales</taxon>
        <taxon>Actinomycetaceae</taxon>
        <taxon>Actinomyces</taxon>
    </lineage>
</organism>
<dbReference type="GO" id="GO:0140359">
    <property type="term" value="F:ABC-type transporter activity"/>
    <property type="evidence" value="ECO:0007669"/>
    <property type="project" value="InterPro"/>
</dbReference>
<evidence type="ECO:0000256" key="5">
    <source>
        <dbReference type="ARBA" id="ARBA00022692"/>
    </source>
</evidence>
<dbReference type="InterPro" id="IPR047817">
    <property type="entry name" value="ABC2_TM_bact-type"/>
</dbReference>
<proteinExistence type="inferred from homology"/>
<keyword evidence="8" id="KW-0046">Antibiotic resistance</keyword>
<feature type="transmembrane region" description="Helical" evidence="9">
    <location>
        <begin position="98"/>
        <end position="125"/>
    </location>
</feature>
<evidence type="ECO:0000313" key="12">
    <source>
        <dbReference type="Proteomes" id="UP000276899"/>
    </source>
</evidence>
<evidence type="ECO:0000256" key="6">
    <source>
        <dbReference type="ARBA" id="ARBA00022989"/>
    </source>
</evidence>
<keyword evidence="6 9" id="KW-1133">Transmembrane helix</keyword>
<feature type="transmembrane region" description="Helical" evidence="9">
    <location>
        <begin position="54"/>
        <end position="77"/>
    </location>
</feature>
<evidence type="ECO:0000256" key="2">
    <source>
        <dbReference type="ARBA" id="ARBA00007783"/>
    </source>
</evidence>
<dbReference type="InterPro" id="IPR051449">
    <property type="entry name" value="ABC-2_transporter_component"/>
</dbReference>
<sequence length="248" mass="26932">MNLRTYVATVRRVLLQLLNDKRTIALILGVPALLVTLLYFVYKDYPGGDVLFDRVAVQMIAILPMSVMFLVTSITMLQERVSGTLERLWTTPMRRADLLMGYATAFTLVAVGQALAVSAVCAWALDVTILGNWGWVILTALLDAFVGVAMGLLVSALSRTEFQAVQFMPLLIGVQIFLCGLLVPRDQLPDALQPVSDVMPMSWAINAVNEVRAGSEVTEGLVADMGVLAVIGLVLLAAAPLTMPRKTR</sequence>
<feature type="transmembrane region" description="Helical" evidence="9">
    <location>
        <begin position="137"/>
        <end position="157"/>
    </location>
</feature>
<dbReference type="PANTHER" id="PTHR30294">
    <property type="entry name" value="MEMBRANE COMPONENT OF ABC TRANSPORTER YHHJ-RELATED"/>
    <property type="match status" value="1"/>
</dbReference>
<evidence type="ECO:0000259" key="10">
    <source>
        <dbReference type="PROSITE" id="PS51012"/>
    </source>
</evidence>
<feature type="domain" description="ABC transmembrane type-2" evidence="10">
    <location>
        <begin position="22"/>
        <end position="246"/>
    </location>
</feature>
<dbReference type="Proteomes" id="UP000276899">
    <property type="component" value="Chromosome"/>
</dbReference>
<evidence type="ECO:0000256" key="4">
    <source>
        <dbReference type="ARBA" id="ARBA00022475"/>
    </source>
</evidence>
<evidence type="ECO:0000256" key="9">
    <source>
        <dbReference type="RuleBase" id="RU361157"/>
    </source>
</evidence>
<keyword evidence="7 9" id="KW-0472">Membrane</keyword>
<dbReference type="GO" id="GO:0043190">
    <property type="term" value="C:ATP-binding cassette (ABC) transporter complex"/>
    <property type="evidence" value="ECO:0007669"/>
    <property type="project" value="InterPro"/>
</dbReference>
<gene>
    <name evidence="11" type="primary">ybhR_2</name>
    <name evidence="11" type="ORF">NCTC11923_01654</name>
</gene>
<feature type="transmembrane region" description="Helical" evidence="9">
    <location>
        <begin position="24"/>
        <end position="42"/>
    </location>
</feature>
<dbReference type="PROSITE" id="PS51012">
    <property type="entry name" value="ABC_TM2"/>
    <property type="match status" value="1"/>
</dbReference>
<keyword evidence="12" id="KW-1185">Reference proteome</keyword>
<dbReference type="InterPro" id="IPR013525">
    <property type="entry name" value="ABC2_TM"/>
</dbReference>
<accession>A0A448KDM7</accession>
<dbReference type="STRING" id="1278298.GCA_000428685_00664"/>
<name>A0A448KDM7_9ACTO</name>
<evidence type="ECO:0000256" key="1">
    <source>
        <dbReference type="ARBA" id="ARBA00004651"/>
    </source>
</evidence>
<feature type="transmembrane region" description="Helical" evidence="9">
    <location>
        <begin position="225"/>
        <end position="243"/>
    </location>
</feature>
<dbReference type="Pfam" id="PF01061">
    <property type="entry name" value="ABC2_membrane"/>
    <property type="match status" value="1"/>
</dbReference>
<dbReference type="GO" id="GO:0046677">
    <property type="term" value="P:response to antibiotic"/>
    <property type="evidence" value="ECO:0007669"/>
    <property type="project" value="UniProtKB-KW"/>
</dbReference>
<dbReference type="PIRSF" id="PIRSF006648">
    <property type="entry name" value="DrrB"/>
    <property type="match status" value="1"/>
</dbReference>
<dbReference type="KEGG" id="asla:NCTC11923_01654"/>
<evidence type="ECO:0000256" key="3">
    <source>
        <dbReference type="ARBA" id="ARBA00022448"/>
    </source>
</evidence>
<dbReference type="PANTHER" id="PTHR30294:SF38">
    <property type="entry name" value="TRANSPORT PERMEASE PROTEIN"/>
    <property type="match status" value="1"/>
</dbReference>
<dbReference type="AlphaFoldDB" id="A0A448KDM7"/>
<keyword evidence="3 9" id="KW-0813">Transport</keyword>
<dbReference type="InterPro" id="IPR000412">
    <property type="entry name" value="ABC_2_transport"/>
</dbReference>
<protein>
    <recommendedName>
        <fullName evidence="9">Transport permease protein</fullName>
    </recommendedName>
</protein>
<comment type="similarity">
    <text evidence="2 9">Belongs to the ABC-2 integral membrane protein family.</text>
</comment>
<evidence type="ECO:0000256" key="8">
    <source>
        <dbReference type="ARBA" id="ARBA00023251"/>
    </source>
</evidence>
<evidence type="ECO:0000256" key="7">
    <source>
        <dbReference type="ARBA" id="ARBA00023136"/>
    </source>
</evidence>
<keyword evidence="4 9" id="KW-1003">Cell membrane</keyword>
<keyword evidence="5 9" id="KW-0812">Transmembrane</keyword>
<evidence type="ECO:0000313" key="11">
    <source>
        <dbReference type="EMBL" id="VEG75002.1"/>
    </source>
</evidence>
<dbReference type="EMBL" id="LR134363">
    <property type="protein sequence ID" value="VEG75002.1"/>
    <property type="molecule type" value="Genomic_DNA"/>
</dbReference>
<dbReference type="RefSeq" id="WP_026427675.1">
    <property type="nucleotide sequence ID" value="NZ_CBCRWE010000058.1"/>
</dbReference>
<reference evidence="11 12" key="1">
    <citation type="submission" date="2018-12" db="EMBL/GenBank/DDBJ databases">
        <authorList>
            <consortium name="Pathogen Informatics"/>
        </authorList>
    </citation>
    <scope>NUCLEOTIDE SEQUENCE [LARGE SCALE GENOMIC DNA]</scope>
    <source>
        <strain evidence="11 12">NCTC11923</strain>
    </source>
</reference>
<comment type="subcellular location">
    <subcellularLocation>
        <location evidence="1 9">Cell membrane</location>
        <topology evidence="1 9">Multi-pass membrane protein</topology>
    </subcellularLocation>
</comment>
<feature type="transmembrane region" description="Helical" evidence="9">
    <location>
        <begin position="164"/>
        <end position="183"/>
    </location>
</feature>